<reference evidence="2" key="1">
    <citation type="submission" date="2024-07" db="EMBL/GenBank/DDBJ databases">
        <title>Two chromosome-level genome assemblies of Korean endemic species Abeliophyllum distichum and Forsythia ovata (Oleaceae).</title>
        <authorList>
            <person name="Jang H."/>
        </authorList>
    </citation>
    <scope>NUCLEOTIDE SEQUENCE [LARGE SCALE GENOMIC DNA]</scope>
</reference>
<evidence type="ECO:0000313" key="1">
    <source>
        <dbReference type="EMBL" id="KAL2514798.1"/>
    </source>
</evidence>
<keyword evidence="2" id="KW-1185">Reference proteome</keyword>
<organism evidence="1 2">
    <name type="scientific">Forsythia ovata</name>
    <dbReference type="NCBI Taxonomy" id="205694"/>
    <lineage>
        <taxon>Eukaryota</taxon>
        <taxon>Viridiplantae</taxon>
        <taxon>Streptophyta</taxon>
        <taxon>Embryophyta</taxon>
        <taxon>Tracheophyta</taxon>
        <taxon>Spermatophyta</taxon>
        <taxon>Magnoliopsida</taxon>
        <taxon>eudicotyledons</taxon>
        <taxon>Gunneridae</taxon>
        <taxon>Pentapetalae</taxon>
        <taxon>asterids</taxon>
        <taxon>lamiids</taxon>
        <taxon>Lamiales</taxon>
        <taxon>Oleaceae</taxon>
        <taxon>Forsythieae</taxon>
        <taxon>Forsythia</taxon>
    </lineage>
</organism>
<sequence>MAVTSLGERCKERFSVTCSIGSSIQLKYLVKESTENQCLDDQVCPYKCPNRTSDQWDVLDIVEELRRYSREPCEAFLLPLRYSVRLFDQDVFARYAKIFDQDAFAIGARLLDQDTFISYAKLFDQDAFIVDTRLLDREALPDMQSSLIRMHSQTFPHVM</sequence>
<proteinExistence type="predicted"/>
<accession>A0ABD1TPY3</accession>
<dbReference type="Proteomes" id="UP001604277">
    <property type="component" value="Unassembled WGS sequence"/>
</dbReference>
<dbReference type="EMBL" id="JBFOLJ010000008">
    <property type="protein sequence ID" value="KAL2514798.1"/>
    <property type="molecule type" value="Genomic_DNA"/>
</dbReference>
<dbReference type="AlphaFoldDB" id="A0ABD1TPY3"/>
<name>A0ABD1TPY3_9LAMI</name>
<protein>
    <submittedName>
        <fullName evidence="1">Uncharacterized protein</fullName>
    </submittedName>
</protein>
<gene>
    <name evidence="1" type="ORF">Fot_28769</name>
</gene>
<evidence type="ECO:0000313" key="2">
    <source>
        <dbReference type="Proteomes" id="UP001604277"/>
    </source>
</evidence>
<comment type="caution">
    <text evidence="1">The sequence shown here is derived from an EMBL/GenBank/DDBJ whole genome shotgun (WGS) entry which is preliminary data.</text>
</comment>